<dbReference type="Proteomes" id="UP000218811">
    <property type="component" value="Unassembled WGS sequence"/>
</dbReference>
<dbReference type="OrthoDB" id="9986677at2759"/>
<evidence type="ECO:0000313" key="9">
    <source>
        <dbReference type="Proteomes" id="UP000218811"/>
    </source>
</evidence>
<proteinExistence type="inferred from homology"/>
<evidence type="ECO:0000256" key="7">
    <source>
        <dbReference type="SAM" id="Phobius"/>
    </source>
</evidence>
<keyword evidence="4 7" id="KW-0812">Transmembrane</keyword>
<organism evidence="8 9">
    <name type="scientific">Wolfiporia cocos (strain MD-104)</name>
    <name type="common">Brown rot fungus</name>
    <dbReference type="NCBI Taxonomy" id="742152"/>
    <lineage>
        <taxon>Eukaryota</taxon>
        <taxon>Fungi</taxon>
        <taxon>Dikarya</taxon>
        <taxon>Basidiomycota</taxon>
        <taxon>Agaricomycotina</taxon>
        <taxon>Agaricomycetes</taxon>
        <taxon>Polyporales</taxon>
        <taxon>Phaeolaceae</taxon>
        <taxon>Wolfiporia</taxon>
    </lineage>
</organism>
<dbReference type="EMBL" id="KB467843">
    <property type="protein sequence ID" value="PCH35346.1"/>
    <property type="molecule type" value="Genomic_DNA"/>
</dbReference>
<evidence type="ECO:0000256" key="4">
    <source>
        <dbReference type="ARBA" id="ARBA00022692"/>
    </source>
</evidence>
<reference evidence="8 9" key="1">
    <citation type="journal article" date="2012" name="Science">
        <title>The Paleozoic origin of enzymatic lignin decomposition reconstructed from 31 fungal genomes.</title>
        <authorList>
            <person name="Floudas D."/>
            <person name="Binder M."/>
            <person name="Riley R."/>
            <person name="Barry K."/>
            <person name="Blanchette R.A."/>
            <person name="Henrissat B."/>
            <person name="Martinez A.T."/>
            <person name="Otillar R."/>
            <person name="Spatafora J.W."/>
            <person name="Yadav J.S."/>
            <person name="Aerts A."/>
            <person name="Benoit I."/>
            <person name="Boyd A."/>
            <person name="Carlson A."/>
            <person name="Copeland A."/>
            <person name="Coutinho P.M."/>
            <person name="de Vries R.P."/>
            <person name="Ferreira P."/>
            <person name="Findley K."/>
            <person name="Foster B."/>
            <person name="Gaskell J."/>
            <person name="Glotzer D."/>
            <person name="Gorecki P."/>
            <person name="Heitman J."/>
            <person name="Hesse C."/>
            <person name="Hori C."/>
            <person name="Igarashi K."/>
            <person name="Jurgens J.A."/>
            <person name="Kallen N."/>
            <person name="Kersten P."/>
            <person name="Kohler A."/>
            <person name="Kuees U."/>
            <person name="Kumar T.K.A."/>
            <person name="Kuo A."/>
            <person name="LaButti K."/>
            <person name="Larrondo L.F."/>
            <person name="Lindquist E."/>
            <person name="Ling A."/>
            <person name="Lombard V."/>
            <person name="Lucas S."/>
            <person name="Lundell T."/>
            <person name="Martin R."/>
            <person name="McLaughlin D.J."/>
            <person name="Morgenstern I."/>
            <person name="Morin E."/>
            <person name="Murat C."/>
            <person name="Nagy L.G."/>
            <person name="Nolan M."/>
            <person name="Ohm R.A."/>
            <person name="Patyshakuliyeva A."/>
            <person name="Rokas A."/>
            <person name="Ruiz-Duenas F.J."/>
            <person name="Sabat G."/>
            <person name="Salamov A."/>
            <person name="Samejima M."/>
            <person name="Schmutz J."/>
            <person name="Slot J.C."/>
            <person name="St John F."/>
            <person name="Stenlid J."/>
            <person name="Sun H."/>
            <person name="Sun S."/>
            <person name="Syed K."/>
            <person name="Tsang A."/>
            <person name="Wiebenga A."/>
            <person name="Young D."/>
            <person name="Pisabarro A."/>
            <person name="Eastwood D.C."/>
            <person name="Martin F."/>
            <person name="Cullen D."/>
            <person name="Grigoriev I.V."/>
            <person name="Hibbett D.S."/>
        </authorList>
    </citation>
    <scope>NUCLEOTIDE SEQUENCE [LARGE SCALE GENOMIC DNA]</scope>
    <source>
        <strain evidence="8 9">MD-104</strain>
    </source>
</reference>
<dbReference type="Pfam" id="PF03169">
    <property type="entry name" value="OPT"/>
    <property type="match status" value="1"/>
</dbReference>
<feature type="non-terminal residue" evidence="8">
    <location>
        <position position="1"/>
    </location>
</feature>
<evidence type="ECO:0000256" key="6">
    <source>
        <dbReference type="ARBA" id="ARBA00023136"/>
    </source>
</evidence>
<keyword evidence="3" id="KW-0813">Transport</keyword>
<dbReference type="GO" id="GO:0035673">
    <property type="term" value="F:oligopeptide transmembrane transporter activity"/>
    <property type="evidence" value="ECO:0007669"/>
    <property type="project" value="InterPro"/>
</dbReference>
<gene>
    <name evidence="8" type="ORF">WOLCODRAFT_37226</name>
</gene>
<dbReference type="GO" id="GO:0016020">
    <property type="term" value="C:membrane"/>
    <property type="evidence" value="ECO:0007669"/>
    <property type="project" value="UniProtKB-SubCell"/>
</dbReference>
<dbReference type="InterPro" id="IPR004813">
    <property type="entry name" value="OPT"/>
</dbReference>
<comment type="subcellular location">
    <subcellularLocation>
        <location evidence="1">Membrane</location>
        <topology evidence="1">Multi-pass membrane protein</topology>
    </subcellularLocation>
</comment>
<evidence type="ECO:0008006" key="10">
    <source>
        <dbReference type="Google" id="ProtNLM"/>
    </source>
</evidence>
<evidence type="ECO:0000256" key="2">
    <source>
        <dbReference type="ARBA" id="ARBA00008807"/>
    </source>
</evidence>
<dbReference type="AlphaFoldDB" id="A0A2H3IZH6"/>
<feature type="non-terminal residue" evidence="8">
    <location>
        <position position="60"/>
    </location>
</feature>
<evidence type="ECO:0000256" key="3">
    <source>
        <dbReference type="ARBA" id="ARBA00022448"/>
    </source>
</evidence>
<keyword evidence="6 7" id="KW-0472">Membrane</keyword>
<dbReference type="OMA" id="RTCYPRW"/>
<accession>A0A2H3IZH6</accession>
<evidence type="ECO:0000256" key="5">
    <source>
        <dbReference type="ARBA" id="ARBA00022989"/>
    </source>
</evidence>
<protein>
    <recommendedName>
        <fullName evidence="10">OPT-domain-containing protein</fullName>
    </recommendedName>
</protein>
<keyword evidence="9" id="KW-1185">Reference proteome</keyword>
<keyword evidence="5 7" id="KW-1133">Transmembrane helix</keyword>
<comment type="similarity">
    <text evidence="2">Belongs to the oligopeptide OPT transporter family.</text>
</comment>
<feature type="transmembrane region" description="Helical" evidence="7">
    <location>
        <begin position="24"/>
        <end position="51"/>
    </location>
</feature>
<evidence type="ECO:0000313" key="8">
    <source>
        <dbReference type="EMBL" id="PCH35346.1"/>
    </source>
</evidence>
<evidence type="ECO:0000256" key="1">
    <source>
        <dbReference type="ARBA" id="ARBA00004141"/>
    </source>
</evidence>
<sequence length="60" mass="6730">TSMALGILSQWWVRTCYPRWFTKYNYIIAAAMGGGTQVVIFILNFAIFGAAGQAHVFPSW</sequence>
<name>A0A2H3IZH6_WOLCO</name>